<proteinExistence type="predicted"/>
<comment type="caution">
    <text evidence="1">The sequence shown here is derived from an EMBL/GenBank/DDBJ whole genome shotgun (WGS) entry which is preliminary data.</text>
</comment>
<dbReference type="Proteomes" id="UP001596024">
    <property type="component" value="Unassembled WGS sequence"/>
</dbReference>
<evidence type="ECO:0000313" key="2">
    <source>
        <dbReference type="Proteomes" id="UP001596024"/>
    </source>
</evidence>
<name>A0ABV9N7Y6_9PROT</name>
<accession>A0ABV9N7Y6</accession>
<protein>
    <submittedName>
        <fullName evidence="1">DUF3168 domain-containing protein</fullName>
    </submittedName>
</protein>
<sequence>MSADKALQAGLLAHLTADAGVQEQLGNPPRIHDRAPAGTAWPYVALGRGESRPLDGDSAALSEHRLTLHVWTRRHDFAEVKSITGAVAAALHNAQFTLPDGYRLVLCQCVYTDHFEGADERAVHGLVRIRALVGQD</sequence>
<dbReference type="InterPro" id="IPR021508">
    <property type="entry name" value="Gp17-like"/>
</dbReference>
<reference evidence="2" key="1">
    <citation type="journal article" date="2019" name="Int. J. Syst. Evol. Microbiol.">
        <title>The Global Catalogue of Microorganisms (GCM) 10K type strain sequencing project: providing services to taxonomists for standard genome sequencing and annotation.</title>
        <authorList>
            <consortium name="The Broad Institute Genomics Platform"/>
            <consortium name="The Broad Institute Genome Sequencing Center for Infectious Disease"/>
            <person name="Wu L."/>
            <person name="Ma J."/>
        </authorList>
    </citation>
    <scope>NUCLEOTIDE SEQUENCE [LARGE SCALE GENOMIC DNA]</scope>
    <source>
        <strain evidence="2">CCUG 62981</strain>
    </source>
</reference>
<dbReference type="InterPro" id="IPR053745">
    <property type="entry name" value="Viral_Tail_Comp_sf"/>
</dbReference>
<gene>
    <name evidence="1" type="ORF">ACFPB0_03640</name>
</gene>
<dbReference type="Gene3D" id="3.30.2000.30">
    <property type="match status" value="1"/>
</dbReference>
<dbReference type="Pfam" id="PF11367">
    <property type="entry name" value="Tail_completion_gp17"/>
    <property type="match status" value="1"/>
</dbReference>
<organism evidence="1 2">
    <name type="scientific">Glycocaulis abyssi</name>
    <dbReference type="NCBI Taxonomy" id="1433403"/>
    <lineage>
        <taxon>Bacteria</taxon>
        <taxon>Pseudomonadati</taxon>
        <taxon>Pseudomonadota</taxon>
        <taxon>Alphaproteobacteria</taxon>
        <taxon>Maricaulales</taxon>
        <taxon>Maricaulaceae</taxon>
        <taxon>Glycocaulis</taxon>
    </lineage>
</organism>
<keyword evidence="2" id="KW-1185">Reference proteome</keyword>
<dbReference type="EMBL" id="JBHSGQ010000001">
    <property type="protein sequence ID" value="MFC4724377.1"/>
    <property type="molecule type" value="Genomic_DNA"/>
</dbReference>
<dbReference type="RefSeq" id="WP_371395034.1">
    <property type="nucleotide sequence ID" value="NZ_CP163421.1"/>
</dbReference>
<evidence type="ECO:0000313" key="1">
    <source>
        <dbReference type="EMBL" id="MFC4724377.1"/>
    </source>
</evidence>